<name>A0AAV4NKE3_CAEEX</name>
<gene>
    <name evidence="1" type="ORF">CEXT_766101</name>
</gene>
<evidence type="ECO:0000313" key="2">
    <source>
        <dbReference type="Proteomes" id="UP001054945"/>
    </source>
</evidence>
<proteinExistence type="predicted"/>
<dbReference type="EMBL" id="BPLR01020964">
    <property type="protein sequence ID" value="GIX84426.1"/>
    <property type="molecule type" value="Genomic_DNA"/>
</dbReference>
<accession>A0AAV4NKE3</accession>
<dbReference type="AlphaFoldDB" id="A0AAV4NKE3"/>
<sequence length="118" mass="13105">MPRQKGFSSVSQHPAGVTFLRHHHSLRNDLSATENAVKPMVLPSKCANFSDIKANYMVRRRLMTPVHWATCCLVEHFLRASGPNSLTLGIRGLPGAQFKVTRALLRTRTGVKRGSVKV</sequence>
<reference evidence="1 2" key="1">
    <citation type="submission" date="2021-06" db="EMBL/GenBank/DDBJ databases">
        <title>Caerostris extrusa draft genome.</title>
        <authorList>
            <person name="Kono N."/>
            <person name="Arakawa K."/>
        </authorList>
    </citation>
    <scope>NUCLEOTIDE SEQUENCE [LARGE SCALE GENOMIC DNA]</scope>
</reference>
<comment type="caution">
    <text evidence="1">The sequence shown here is derived from an EMBL/GenBank/DDBJ whole genome shotgun (WGS) entry which is preliminary data.</text>
</comment>
<organism evidence="1 2">
    <name type="scientific">Caerostris extrusa</name>
    <name type="common">Bark spider</name>
    <name type="synonym">Caerostris bankana</name>
    <dbReference type="NCBI Taxonomy" id="172846"/>
    <lineage>
        <taxon>Eukaryota</taxon>
        <taxon>Metazoa</taxon>
        <taxon>Ecdysozoa</taxon>
        <taxon>Arthropoda</taxon>
        <taxon>Chelicerata</taxon>
        <taxon>Arachnida</taxon>
        <taxon>Araneae</taxon>
        <taxon>Araneomorphae</taxon>
        <taxon>Entelegynae</taxon>
        <taxon>Araneoidea</taxon>
        <taxon>Araneidae</taxon>
        <taxon>Caerostris</taxon>
    </lineage>
</organism>
<evidence type="ECO:0000313" key="1">
    <source>
        <dbReference type="EMBL" id="GIX84426.1"/>
    </source>
</evidence>
<dbReference type="Proteomes" id="UP001054945">
    <property type="component" value="Unassembled WGS sequence"/>
</dbReference>
<protein>
    <submittedName>
        <fullName evidence="1">Uncharacterized protein</fullName>
    </submittedName>
</protein>
<keyword evidence="2" id="KW-1185">Reference proteome</keyword>